<dbReference type="KEGG" id="stri:C7M71_008200"/>
<dbReference type="Proteomes" id="UP000249340">
    <property type="component" value="Chromosome"/>
</dbReference>
<keyword evidence="3" id="KW-1185">Reference proteome</keyword>
<evidence type="ECO:0000313" key="2">
    <source>
        <dbReference type="EMBL" id="AXI81275.1"/>
    </source>
</evidence>
<evidence type="ECO:0000313" key="3">
    <source>
        <dbReference type="Proteomes" id="UP000249340"/>
    </source>
</evidence>
<reference evidence="3" key="1">
    <citation type="submission" date="2018-07" db="EMBL/GenBank/DDBJ databases">
        <title>Streptacidiphilus bronchialis DSM 106435 chromosome.</title>
        <authorList>
            <person name="Batra D."/>
            <person name="Gulvik C.A."/>
        </authorList>
    </citation>
    <scope>NUCLEOTIDE SEQUENCE [LARGE SCALE GENOMIC DNA]</scope>
    <source>
        <strain evidence="3">DSM 106435</strain>
    </source>
</reference>
<proteinExistence type="predicted"/>
<gene>
    <name evidence="2" type="ORF">C7M71_008200</name>
</gene>
<sequence>MVAPLGAGAALVAVALVGVPGSFTGGGTRSWWRRNENMRADAQAAKDAAAQAFYELDSAQRDVRISVETVKAVDDSPGARRAVGEFDELSRRVDEVSGAYIAALDAHDLDADGLEAGAAARARRDLEQSRQQLQRMKAELEKFHGTLEPLLSRAESQLAQVAPAVERARQALLGATAALDAVRAAGLRADELAARLAALGPELTRLNEGAGRHGVPETLQRADDVLRRAEAVRGEAAHLPERAREIDRRVVSLRTRMQALETRAGTVDPTLSELRRRFSSECWQDLQRVPQQTAESVRTARTKLEEAAAARDEQRWADATAALGTARALLNTSDGAVAAVGERLRQLTEVERDPKAEIERTRFAVRDAQRLAMAGRNAPDPRHAGPLDAAVGRLDRAVEGLTGRHPDYWHFLRETAAVRETAAQVVQQIRESMGSGH</sequence>
<feature type="coiled-coil region" evidence="1">
    <location>
        <begin position="119"/>
        <end position="146"/>
    </location>
</feature>
<keyword evidence="1" id="KW-0175">Coiled coil</keyword>
<protein>
    <submittedName>
        <fullName evidence="2">Uncharacterized protein</fullName>
    </submittedName>
</protein>
<organism evidence="2 3">
    <name type="scientific">Peterkaempfera bronchialis</name>
    <dbReference type="NCBI Taxonomy" id="2126346"/>
    <lineage>
        <taxon>Bacteria</taxon>
        <taxon>Bacillati</taxon>
        <taxon>Actinomycetota</taxon>
        <taxon>Actinomycetes</taxon>
        <taxon>Kitasatosporales</taxon>
        <taxon>Streptomycetaceae</taxon>
        <taxon>Peterkaempfera</taxon>
    </lineage>
</organism>
<dbReference type="OrthoDB" id="3569687at2"/>
<evidence type="ECO:0000256" key="1">
    <source>
        <dbReference type="SAM" id="Coils"/>
    </source>
</evidence>
<dbReference type="EMBL" id="CP031264">
    <property type="protein sequence ID" value="AXI81275.1"/>
    <property type="molecule type" value="Genomic_DNA"/>
</dbReference>
<dbReference type="AlphaFoldDB" id="A0A345T5M0"/>
<accession>A0A345T5M0</accession>
<name>A0A345T5M0_9ACTN</name>